<evidence type="ECO:0000259" key="4">
    <source>
        <dbReference type="Pfam" id="PF22888"/>
    </source>
</evidence>
<feature type="domain" description="Bacterial Ig-like" evidence="3">
    <location>
        <begin position="545"/>
        <end position="596"/>
    </location>
</feature>
<feature type="signal peptide" evidence="2">
    <location>
        <begin position="1"/>
        <end position="41"/>
    </location>
</feature>
<proteinExistence type="predicted"/>
<keyword evidence="6" id="KW-1185">Reference proteome</keyword>
<dbReference type="Gene3D" id="3.30.1920.20">
    <property type="match status" value="1"/>
</dbReference>
<evidence type="ECO:0000313" key="6">
    <source>
        <dbReference type="Proteomes" id="UP000214746"/>
    </source>
</evidence>
<feature type="domain" description="FIMAH" evidence="4">
    <location>
        <begin position="803"/>
        <end position="881"/>
    </location>
</feature>
<evidence type="ECO:0000256" key="1">
    <source>
        <dbReference type="SAM" id="MobiDB-lite"/>
    </source>
</evidence>
<dbReference type="NCBIfam" id="NF047446">
    <property type="entry name" value="barrel_OmpL47"/>
    <property type="match status" value="1"/>
</dbReference>
<organism evidence="5 6">
    <name type="scientific">Paenibacillus xerothermodurans</name>
    <dbReference type="NCBI Taxonomy" id="1977292"/>
    <lineage>
        <taxon>Bacteria</taxon>
        <taxon>Bacillati</taxon>
        <taxon>Bacillota</taxon>
        <taxon>Bacilli</taxon>
        <taxon>Bacillales</taxon>
        <taxon>Paenibacillaceae</taxon>
        <taxon>Paenibacillus</taxon>
    </lineage>
</organism>
<feature type="region of interest" description="Disordered" evidence="1">
    <location>
        <begin position="616"/>
        <end position="636"/>
    </location>
</feature>
<dbReference type="Pfam" id="PF22888">
    <property type="entry name" value="FIMAH"/>
    <property type="match status" value="1"/>
</dbReference>
<keyword evidence="2" id="KW-0732">Signal</keyword>
<accession>A0A2W1N9N4</accession>
<dbReference type="InterPro" id="IPR011081">
    <property type="entry name" value="Big_4"/>
</dbReference>
<dbReference type="RefSeq" id="WP_089201045.1">
    <property type="nucleotide sequence ID" value="NZ_NHRJ02000012.1"/>
</dbReference>
<reference evidence="5" key="1">
    <citation type="submission" date="2018-06" db="EMBL/GenBank/DDBJ databases">
        <title>Paenibacillus xerothermodurans sp. nov. an extremely dry heat resistant spore forming bacterium isolated from the soil of Cape Canaveral, Florida.</title>
        <authorList>
            <person name="Seuylemezian A."/>
            <person name="Kaur N."/>
            <person name="Patil P."/>
            <person name="Patil P."/>
            <person name="Mayilraj S."/>
            <person name="Vaishampayan P."/>
        </authorList>
    </citation>
    <scope>NUCLEOTIDE SEQUENCE [LARGE SCALE GENOMIC DNA]</scope>
    <source>
        <strain evidence="5">ATCC 27380</strain>
    </source>
</reference>
<dbReference type="Proteomes" id="UP000214746">
    <property type="component" value="Unassembled WGS sequence"/>
</dbReference>
<evidence type="ECO:0000256" key="2">
    <source>
        <dbReference type="SAM" id="SignalP"/>
    </source>
</evidence>
<feature type="chain" id="PRO_5015992066" evidence="2">
    <location>
        <begin position="42"/>
        <end position="886"/>
    </location>
</feature>
<dbReference type="Pfam" id="PF07532">
    <property type="entry name" value="Big_4"/>
    <property type="match status" value="1"/>
</dbReference>
<gene>
    <name evidence="5" type="ORF">CBW46_016225</name>
</gene>
<dbReference type="AlphaFoldDB" id="A0A2W1N9N4"/>
<protein>
    <submittedName>
        <fullName evidence="5">Uncharacterized protein</fullName>
    </submittedName>
</protein>
<dbReference type="InterPro" id="IPR054470">
    <property type="entry name" value="FIMAH_dom"/>
</dbReference>
<evidence type="ECO:0000313" key="5">
    <source>
        <dbReference type="EMBL" id="PZE19871.1"/>
    </source>
</evidence>
<evidence type="ECO:0000259" key="3">
    <source>
        <dbReference type="Pfam" id="PF07532"/>
    </source>
</evidence>
<dbReference type="EMBL" id="NHRJ02000012">
    <property type="protein sequence ID" value="PZE19871.1"/>
    <property type="molecule type" value="Genomic_DNA"/>
</dbReference>
<name>A0A2W1N9N4_PAEXE</name>
<dbReference type="OrthoDB" id="2479477at2"/>
<comment type="caution">
    <text evidence="5">The sequence shown here is derived from an EMBL/GenBank/DDBJ whole genome shotgun (WGS) entry which is preliminary data.</text>
</comment>
<dbReference type="InterPro" id="IPR058094">
    <property type="entry name" value="Ig-like_OmpL47-like"/>
</dbReference>
<sequence>MFLKMFTRQVRKKVLFRAVLSFVFVLSFTSLSMSPALTAYAAPEENLGMSDIEVNKPAHAAVDLQNATVDISLPYGTLYQMLNVTTNPAAAAALYRSDGTSPIAFAASGINQGDAKMDKFSAGGTTLYYLVVTDQHNSSNSRTYTITVTVDTDLPPITGPMGSNDKYLPLNIHSGEHAWDVMGASKIGNGSTTGAVEGPGVPSSYSGKPWSESVYDRSGDYPLALTVNESWLGDHMYLQTIGKNDIDALTKYGIANVPGMDKLNSDILRFHTFKPFVTAEGVQRNDGDRGAVNSDRQRLEIKSNTSAANIDANSVGGDIMTHRWKLMLPSETLRFQNDAGDKKAGDFIVPYRFWHIFQLKEVAGNAAGQPVTTLSLVSSGGKGHLEFRNNPDGGYADRIKPLFTIPFEKVVDRWLEFEVTILTADNGYIHGKLIDLTTNEVLFEGGMTGETYRRPEVKNPTTGRNERGDLPVVAGQQNRSKWGLYRGLYTDAAQADEFQSATMYLADVHLIKRDENSYIFPDGWNPNSQPKDVVAWARPSAVTADTATAFNDLSLPSQLDVTLSTGNTAKVNVTWSSEGYNSDAVGTYKIYGQLSGPDISNSRNIQPYIEVTLSELTPPDVSPPKTEARIEPAPRNGWLNTDASVTLTVYDDVSDVTKTEYKLGEHTDWQTYIEPISITNDGVHRLQFRSIDAPGNIEQTKELMVKVDKTKPSFALTANGEPLAEGAVFSDDRPIALRLDTSDGLSGIVNEELVLDGQRLDNGASVDLAGKPGPHTLKIVITDQAGNTTNESVRFLISVTPEGVSSLIDRYAAAGELQGPLVNQLRNSLNQARHQLEKGDKDKAANHMGDFLQHLDKKSQDDNVSDTAKAVLTADANALIEAWSAK</sequence>